<evidence type="ECO:0000256" key="2">
    <source>
        <dbReference type="ARBA" id="ARBA00022803"/>
    </source>
</evidence>
<name>A0AAE9D9G2_CAEBR</name>
<keyword evidence="4" id="KW-0175">Coiled coil</keyword>
<evidence type="ECO:0000256" key="4">
    <source>
        <dbReference type="SAM" id="Coils"/>
    </source>
</evidence>
<evidence type="ECO:0000313" key="6">
    <source>
        <dbReference type="Proteomes" id="UP000827892"/>
    </source>
</evidence>
<accession>A0AAE9D9G2</accession>
<feature type="coiled-coil region" evidence="4">
    <location>
        <begin position="543"/>
        <end position="570"/>
    </location>
</feature>
<dbReference type="PROSITE" id="PS50005">
    <property type="entry name" value="TPR"/>
    <property type="match status" value="1"/>
</dbReference>
<dbReference type="PANTHER" id="PTHR22904">
    <property type="entry name" value="TPR REPEAT CONTAINING PROTEIN"/>
    <property type="match status" value="1"/>
</dbReference>
<proteinExistence type="predicted"/>
<gene>
    <name evidence="5" type="ORF">L3Y34_000408</name>
</gene>
<evidence type="ECO:0000256" key="3">
    <source>
        <dbReference type="PROSITE-ProRule" id="PRU00339"/>
    </source>
</evidence>
<evidence type="ECO:0000256" key="1">
    <source>
        <dbReference type="ARBA" id="ARBA00022737"/>
    </source>
</evidence>
<dbReference type="InterPro" id="IPR011990">
    <property type="entry name" value="TPR-like_helical_dom_sf"/>
</dbReference>
<reference evidence="5 6" key="1">
    <citation type="submission" date="2022-05" db="EMBL/GenBank/DDBJ databases">
        <title>Chromosome-level reference genomes for two strains of Caenorhabditis briggsae: an improved platform for comparative genomics.</title>
        <authorList>
            <person name="Stevens L."/>
            <person name="Andersen E.C."/>
        </authorList>
    </citation>
    <scope>NUCLEOTIDE SEQUENCE [LARGE SCALE GENOMIC DNA]</scope>
    <source>
        <strain evidence="5">QX1410_ONT</strain>
        <tissue evidence="5">Whole-organism</tissue>
    </source>
</reference>
<dbReference type="PANTHER" id="PTHR22904:SF523">
    <property type="entry name" value="STRESS-INDUCED-PHOSPHOPROTEIN 1"/>
    <property type="match status" value="1"/>
</dbReference>
<dbReference type="Gene3D" id="1.25.40.10">
    <property type="entry name" value="Tetratricopeptide repeat domain"/>
    <property type="match status" value="4"/>
</dbReference>
<dbReference type="SUPFAM" id="SSF48452">
    <property type="entry name" value="TPR-like"/>
    <property type="match status" value="3"/>
</dbReference>
<protein>
    <recommendedName>
        <fullName evidence="7">Tetratricopeptide repeat protein</fullName>
    </recommendedName>
</protein>
<sequence>MPKNLESVVHEAGSAYSEGRYQEARELYESALLTNPNNGILHANLSAILLKMNLAENSLKHSEIAVRLCPTWAKAHYRRGESLKHAERVLESILAYSNGIRLDSTNFQILKSLKEAIFSFYGCKFPWENLKVLKLDEDVPTILATLGQTILADSRDGKANFEVSITILQFSLDLDLKSIKLLESVYGSLASAYCSLEKYEQSMGFLKKQLETAIQIESPKIAEIRENLAEIAEILDDFHVAIEQRRHLERIYRTPESTLKLCDVYLKAGIPEKVFLILENSNFKAEQCSLLIARAHISKGDHKEALRLLIPEFSKNSNFELIDTINQCFLDLDDLNSSIEFLNSILKRKNSDKSEKSGDLLLHCYCLLCQTQITAGNLETALKIAKFVLKLAKQSENLKIHEANAFRLLAIIYEHQKDFGSSIILWKKYLDPGFQTILTNSEKLRGFLQMTRIAQNETVNEDVGHIFDKAEQLVKKCSRSSEKVAFYSAKFRWLQSIKSEENESKKILEILESLLKSEPNLDSKSKSLIFEDLARPILAPNSNSNLKSTILALEQSLTEAQDANDLYREAGISEKIGNFFADNFSQNSSQTDQKLAEKYYNQQLEVGKQLKNAKMMADSHANVARLKFQNLDFKGACEHARCALTIFKLAMDNEQKLDMLILLAEAEMERNNLEIALSAIEKSINLAEDCESNEKLAKSYRLIAEIYEKSGKNEEISIQFVRRHIDLFEYEKSINRKWKSLRDLLKFEISRKIDNSGNIENILKIMTIQLELEESQLLEIAEILSESPAHHSFFLKLLNFLSNLPKIKNVEKCLEFAKFQPEILLKFKNLIKMEDLMRNLAVFVPNLAGNEAFKDSNVLAEISDLWKTDQQYLNSEKMEIFAQIKIFPLETQTRIFDMFYTKIDPSLMLSNNTLIRFHVAMLNGKFDMMADGIQSIDKIVCAAHLDEVELIEMWYWEFLESNPLASTGYQKMIDRYFPGSKAEVLRFAAIFTAIAISEKLKILEILEFCEFSIFGNTVPKIGDSRKIDKLKCANKEMIYSFEVGSFTVIFNFGIDDFDVFWIQNRKSLTFYDYLLKRYLQSYGYLELRIQLFTDLLIGNRQIDKITAKEQRCWLEVPAPQNTKKSIGILNFSGRSYDFPNVQSPEICLENSEFFEIMAQKLGEAEVVILKDLKRFWEFFEIYSRNLKGFPTTLFVETLDSETEHLNPKMLKLLEFMGCELRDVLEIEKMVQKLNLESSQRQDMRRVLEGDYCSTDLEDFGIHKTFQDILKEFGKPRLLEILQFENLKSMEITKKILEIPEKNLREFSKSIYADHIFEIPHVPKLSELFPVRQGNSNFNYGVYSVSSSQIRE</sequence>
<organism evidence="5 6">
    <name type="scientific">Caenorhabditis briggsae</name>
    <dbReference type="NCBI Taxonomy" id="6238"/>
    <lineage>
        <taxon>Eukaryota</taxon>
        <taxon>Metazoa</taxon>
        <taxon>Ecdysozoa</taxon>
        <taxon>Nematoda</taxon>
        <taxon>Chromadorea</taxon>
        <taxon>Rhabditida</taxon>
        <taxon>Rhabditina</taxon>
        <taxon>Rhabditomorpha</taxon>
        <taxon>Rhabditoidea</taxon>
        <taxon>Rhabditidae</taxon>
        <taxon>Peloderinae</taxon>
        <taxon>Caenorhabditis</taxon>
    </lineage>
</organism>
<evidence type="ECO:0000313" key="5">
    <source>
        <dbReference type="EMBL" id="ULT99032.1"/>
    </source>
</evidence>
<evidence type="ECO:0008006" key="7">
    <source>
        <dbReference type="Google" id="ProtNLM"/>
    </source>
</evidence>
<dbReference type="EMBL" id="CP090893">
    <property type="protein sequence ID" value="ULT99032.1"/>
    <property type="molecule type" value="Genomic_DNA"/>
</dbReference>
<dbReference type="InterPro" id="IPR019734">
    <property type="entry name" value="TPR_rpt"/>
</dbReference>
<dbReference type="Proteomes" id="UP000827892">
    <property type="component" value="Chromosome III"/>
</dbReference>
<dbReference type="SMART" id="SM00028">
    <property type="entry name" value="TPR"/>
    <property type="match status" value="8"/>
</dbReference>
<feature type="repeat" description="TPR" evidence="3">
    <location>
        <begin position="5"/>
        <end position="38"/>
    </location>
</feature>
<keyword evidence="1" id="KW-0677">Repeat</keyword>
<keyword evidence="2 3" id="KW-0802">TPR repeat</keyword>